<dbReference type="PANTHER" id="PTHR45959">
    <property type="entry name" value="BHLH TRANSCRIPTION FACTOR"/>
    <property type="match status" value="1"/>
</dbReference>
<dbReference type="GO" id="GO:0005634">
    <property type="term" value="C:nucleus"/>
    <property type="evidence" value="ECO:0007669"/>
    <property type="project" value="UniProtKB-SubCell"/>
</dbReference>
<reference evidence="5 6" key="1">
    <citation type="submission" date="2024-01" db="EMBL/GenBank/DDBJ databases">
        <title>The genomes of 5 underutilized Papilionoideae crops provide insights into root nodulation and disease resistanc.</title>
        <authorList>
            <person name="Jiang F."/>
        </authorList>
    </citation>
    <scope>NUCLEOTIDE SEQUENCE [LARGE SCALE GENOMIC DNA]</scope>
    <source>
        <strain evidence="5">DUOXIRENSHENG_FW03</strain>
        <tissue evidence="5">Leaves</tissue>
    </source>
</reference>
<dbReference type="InterPro" id="IPR036638">
    <property type="entry name" value="HLH_DNA-bd_sf"/>
</dbReference>
<dbReference type="PANTHER" id="PTHR45959:SF2">
    <property type="entry name" value="BHLH TRANSCRIPTION FACTOR"/>
    <property type="match status" value="1"/>
</dbReference>
<evidence type="ECO:0000256" key="1">
    <source>
        <dbReference type="ARBA" id="ARBA00004123"/>
    </source>
</evidence>
<keyword evidence="2" id="KW-0805">Transcription regulation</keyword>
<name>A0AAN9XAF5_PSOTE</name>
<evidence type="ECO:0000256" key="4">
    <source>
        <dbReference type="ARBA" id="ARBA00023242"/>
    </source>
</evidence>
<dbReference type="Proteomes" id="UP001386955">
    <property type="component" value="Unassembled WGS sequence"/>
</dbReference>
<keyword evidence="6" id="KW-1185">Reference proteome</keyword>
<organism evidence="5 6">
    <name type="scientific">Psophocarpus tetragonolobus</name>
    <name type="common">Winged bean</name>
    <name type="synonym">Dolichos tetragonolobus</name>
    <dbReference type="NCBI Taxonomy" id="3891"/>
    <lineage>
        <taxon>Eukaryota</taxon>
        <taxon>Viridiplantae</taxon>
        <taxon>Streptophyta</taxon>
        <taxon>Embryophyta</taxon>
        <taxon>Tracheophyta</taxon>
        <taxon>Spermatophyta</taxon>
        <taxon>Magnoliopsida</taxon>
        <taxon>eudicotyledons</taxon>
        <taxon>Gunneridae</taxon>
        <taxon>Pentapetalae</taxon>
        <taxon>rosids</taxon>
        <taxon>fabids</taxon>
        <taxon>Fabales</taxon>
        <taxon>Fabaceae</taxon>
        <taxon>Papilionoideae</taxon>
        <taxon>50 kb inversion clade</taxon>
        <taxon>NPAAA clade</taxon>
        <taxon>indigoferoid/millettioid clade</taxon>
        <taxon>Phaseoleae</taxon>
        <taxon>Psophocarpus</taxon>
    </lineage>
</organism>
<evidence type="ECO:0000313" key="6">
    <source>
        <dbReference type="Proteomes" id="UP001386955"/>
    </source>
</evidence>
<dbReference type="GO" id="GO:0046983">
    <property type="term" value="F:protein dimerization activity"/>
    <property type="evidence" value="ECO:0007669"/>
    <property type="project" value="InterPro"/>
</dbReference>
<keyword evidence="3" id="KW-0804">Transcription</keyword>
<dbReference type="SUPFAM" id="SSF47459">
    <property type="entry name" value="HLH, helix-loop-helix DNA-binding domain"/>
    <property type="match status" value="1"/>
</dbReference>
<gene>
    <name evidence="5" type="ORF">VNO78_26206</name>
</gene>
<evidence type="ECO:0000313" key="5">
    <source>
        <dbReference type="EMBL" id="KAK7386174.1"/>
    </source>
</evidence>
<dbReference type="InterPro" id="IPR052610">
    <property type="entry name" value="bHLH_transcription_regulator"/>
</dbReference>
<protein>
    <submittedName>
        <fullName evidence="5">Uncharacterized protein</fullName>
    </submittedName>
</protein>
<dbReference type="AlphaFoldDB" id="A0AAN9XAF5"/>
<comment type="caution">
    <text evidence="5">The sequence shown here is derived from an EMBL/GenBank/DDBJ whole genome shotgun (WGS) entry which is preliminary data.</text>
</comment>
<proteinExistence type="predicted"/>
<dbReference type="EMBL" id="JAYMYS010000007">
    <property type="protein sequence ID" value="KAK7386174.1"/>
    <property type="molecule type" value="Genomic_DNA"/>
</dbReference>
<evidence type="ECO:0000256" key="3">
    <source>
        <dbReference type="ARBA" id="ARBA00023163"/>
    </source>
</evidence>
<evidence type="ECO:0000256" key="2">
    <source>
        <dbReference type="ARBA" id="ARBA00023015"/>
    </source>
</evidence>
<keyword evidence="4" id="KW-0539">Nucleus</keyword>
<sequence length="150" mass="17076">MDKLSILNHAVDYVKYLQNHVKLLEERNKKTSMESVCYFKNKKPNIDKISRIFSRLHGTKTFPNVEARVSAKDVLIRVICDKQNNIVTKLLSKLATYNLSIVCCNVLPFGNSTLDISIIAKVDREFSMAVDDLVKNLNEELLSVVTCNNN</sequence>
<accession>A0AAN9XAF5</accession>
<comment type="subcellular location">
    <subcellularLocation>
        <location evidence="1">Nucleus</location>
    </subcellularLocation>
</comment>
<dbReference type="Gene3D" id="4.10.280.10">
    <property type="entry name" value="Helix-loop-helix DNA-binding domain"/>
    <property type="match status" value="1"/>
</dbReference>